<accession>A0A848HL65</accession>
<dbReference type="AlphaFoldDB" id="A0A848HL65"/>
<evidence type="ECO:0000313" key="4">
    <source>
        <dbReference type="Proteomes" id="UP000583752"/>
    </source>
</evidence>
<evidence type="ECO:0000256" key="1">
    <source>
        <dbReference type="SAM" id="Coils"/>
    </source>
</evidence>
<feature type="coiled-coil region" evidence="1">
    <location>
        <begin position="86"/>
        <end position="121"/>
    </location>
</feature>
<comment type="caution">
    <text evidence="3">The sequence shown here is derived from an EMBL/GenBank/DDBJ whole genome shotgun (WGS) entry which is preliminary data.</text>
</comment>
<name>A0A848HL65_9BURK</name>
<keyword evidence="1" id="KW-0175">Coiled coil</keyword>
<dbReference type="Proteomes" id="UP000583752">
    <property type="component" value="Unassembled WGS sequence"/>
</dbReference>
<keyword evidence="4" id="KW-1185">Reference proteome</keyword>
<reference evidence="3 4" key="1">
    <citation type="submission" date="2020-04" db="EMBL/GenBank/DDBJ databases">
        <title>Massilia sp. RP-1-19 isolated from soil.</title>
        <authorList>
            <person name="Dahal R.H."/>
        </authorList>
    </citation>
    <scope>NUCLEOTIDE SEQUENCE [LARGE SCALE GENOMIC DNA]</scope>
    <source>
        <strain evidence="3 4">RP-1-19</strain>
    </source>
</reference>
<evidence type="ECO:0000313" key="3">
    <source>
        <dbReference type="EMBL" id="NML61787.1"/>
    </source>
</evidence>
<proteinExistence type="predicted"/>
<feature type="signal peptide" evidence="2">
    <location>
        <begin position="1"/>
        <end position="22"/>
    </location>
</feature>
<feature type="chain" id="PRO_5032854922" description="DUF4197 domain-containing protein" evidence="2">
    <location>
        <begin position="23"/>
        <end position="223"/>
    </location>
</feature>
<gene>
    <name evidence="3" type="ORF">HHL21_11985</name>
</gene>
<evidence type="ECO:0000256" key="2">
    <source>
        <dbReference type="SAM" id="SignalP"/>
    </source>
</evidence>
<evidence type="ECO:0008006" key="5">
    <source>
        <dbReference type="Google" id="ProtNLM"/>
    </source>
</evidence>
<keyword evidence="2" id="KW-0732">Signal</keyword>
<dbReference type="RefSeq" id="WP_169466089.1">
    <property type="nucleotide sequence ID" value="NZ_JABBGG010000006.1"/>
</dbReference>
<organism evidence="3 4">
    <name type="scientific">Massilia polaris</name>
    <dbReference type="NCBI Taxonomy" id="2728846"/>
    <lineage>
        <taxon>Bacteria</taxon>
        <taxon>Pseudomonadati</taxon>
        <taxon>Pseudomonadota</taxon>
        <taxon>Betaproteobacteria</taxon>
        <taxon>Burkholderiales</taxon>
        <taxon>Oxalobacteraceae</taxon>
        <taxon>Telluria group</taxon>
        <taxon>Massilia</taxon>
    </lineage>
</organism>
<dbReference type="EMBL" id="JABBGG010000006">
    <property type="protein sequence ID" value="NML61787.1"/>
    <property type="molecule type" value="Genomic_DNA"/>
</dbReference>
<sequence length="223" mass="23004">MSKIRNVAVLTACLLSASAAHAQLGGLGGMLGAKSAGSNTDISADISTFVTQSNALRELTSRSVIAINAAFLSAGESEARRAAFDAANALTNVNEKQAKLNELYESNAAELERRVKSGEAKEQMGKLDAAKKKQIGDALMNFGIGSLQAVVLTKTGQSLLQKAGANPMNVTKMMPVKDALPVLGRVVSDAGGFMVGVGKLAKGANIEVPAVKADSKPVEVSFS</sequence>
<protein>
    <recommendedName>
        <fullName evidence="5">DUF4197 domain-containing protein</fullName>
    </recommendedName>
</protein>